<sequence>MENEKQHIRKTLLVAITSGATNLMSMTIYPHFKDRFTYLAIEKQEGLVSFLSHNDFTFDSLAFTTFGDFPDIEKRLLSYMDRFEEIILLSCLGRPVNAELTIRLAHFFSFQKKKVILVATLPFAFEGKDRITESLSVIKKMRTFPIILRLSIGERFLEGRDLDSLPFGEILEKVGEDIITLLEGICGNTNESDSQSLDEQIEYIEAYRDVAVSKAQSIRKYVEELAYGNTIFPTDTKIPNVDILTDDGENQSKPLEEYCDVYEIGWGIIIEPISWELIISFLAVDLLLLLSFFTGWDLVSFIILNICVVTLFCSWMSRRKKCNRKRWNKNMRLLIWNKTV</sequence>
<evidence type="ECO:0000256" key="1">
    <source>
        <dbReference type="SAM" id="Phobius"/>
    </source>
</evidence>
<protein>
    <submittedName>
        <fullName evidence="2">Uncharacterized protein</fullName>
    </submittedName>
</protein>
<keyword evidence="1" id="KW-1133">Transmembrane helix</keyword>
<reference evidence="2 3" key="1">
    <citation type="submission" date="2012-02" db="EMBL/GenBank/DDBJ databases">
        <title>The Genome Sequence of Bacteroides finegoldii CL09T03C10.</title>
        <authorList>
            <consortium name="The Broad Institute Genome Sequencing Platform"/>
            <person name="Earl A."/>
            <person name="Ward D."/>
            <person name="Feldgarden M."/>
            <person name="Gevers D."/>
            <person name="Zitomersky N.L."/>
            <person name="Coyne M.J."/>
            <person name="Comstock L.E."/>
            <person name="Young S.K."/>
            <person name="Zeng Q."/>
            <person name="Gargeya S."/>
            <person name="Fitzgerald M."/>
            <person name="Haas B."/>
            <person name="Abouelleil A."/>
            <person name="Alvarado L."/>
            <person name="Arachchi H.M."/>
            <person name="Berlin A."/>
            <person name="Chapman S.B."/>
            <person name="Gearin G."/>
            <person name="Goldberg J."/>
            <person name="Griggs A."/>
            <person name="Gujja S."/>
            <person name="Hansen M."/>
            <person name="Heiman D."/>
            <person name="Howarth C."/>
            <person name="Larimer J."/>
            <person name="Lui A."/>
            <person name="MacDonald P.J.P."/>
            <person name="McCowen C."/>
            <person name="Montmayeur A."/>
            <person name="Murphy C."/>
            <person name="Neiman D."/>
            <person name="Pearson M."/>
            <person name="Priest M."/>
            <person name="Roberts A."/>
            <person name="Saif S."/>
            <person name="Shea T."/>
            <person name="Sisk P."/>
            <person name="Stolte C."/>
            <person name="Sykes S."/>
            <person name="Wortman J."/>
            <person name="Nusbaum C."/>
            <person name="Birren B."/>
        </authorList>
    </citation>
    <scope>NUCLEOTIDE SEQUENCE [LARGE SCALE GENOMIC DNA]</scope>
    <source>
        <strain evidence="2 3">CL09T03C10</strain>
    </source>
</reference>
<comment type="caution">
    <text evidence="2">The sequence shown here is derived from an EMBL/GenBank/DDBJ whole genome shotgun (WGS) entry which is preliminary data.</text>
</comment>
<dbReference type="RefSeq" id="WP_007761061.1">
    <property type="nucleotide sequence ID" value="NZ_AKBZ01000005.1"/>
</dbReference>
<evidence type="ECO:0000313" key="2">
    <source>
        <dbReference type="EMBL" id="EKJ92553.1"/>
    </source>
</evidence>
<gene>
    <name evidence="2" type="ORF">HMPREF1057_01388</name>
</gene>
<accession>K5DHX9</accession>
<keyword evidence="1" id="KW-0472">Membrane</keyword>
<dbReference type="AlphaFoldDB" id="K5DHX9"/>
<dbReference type="Proteomes" id="UP000007995">
    <property type="component" value="Unassembled WGS sequence"/>
</dbReference>
<proteinExistence type="predicted"/>
<name>K5DHX9_9BACE</name>
<dbReference type="EMBL" id="AGXW01000002">
    <property type="protein sequence ID" value="EKJ92553.1"/>
    <property type="molecule type" value="Genomic_DNA"/>
</dbReference>
<organism evidence="2 3">
    <name type="scientific">Bacteroides finegoldii CL09T03C10</name>
    <dbReference type="NCBI Taxonomy" id="997888"/>
    <lineage>
        <taxon>Bacteria</taxon>
        <taxon>Pseudomonadati</taxon>
        <taxon>Bacteroidota</taxon>
        <taxon>Bacteroidia</taxon>
        <taxon>Bacteroidales</taxon>
        <taxon>Bacteroidaceae</taxon>
        <taxon>Bacteroides</taxon>
    </lineage>
</organism>
<dbReference type="HOGENOM" id="CLU_070257_0_0_10"/>
<feature type="transmembrane region" description="Helical" evidence="1">
    <location>
        <begin position="298"/>
        <end position="317"/>
    </location>
</feature>
<keyword evidence="1" id="KW-0812">Transmembrane</keyword>
<evidence type="ECO:0000313" key="3">
    <source>
        <dbReference type="Proteomes" id="UP000007995"/>
    </source>
</evidence>